<gene>
    <name evidence="1" type="ORF">FB551_0732</name>
</gene>
<keyword evidence="2" id="KW-1185">Reference proteome</keyword>
<evidence type="ECO:0008006" key="3">
    <source>
        <dbReference type="Google" id="ProtNLM"/>
    </source>
</evidence>
<protein>
    <recommendedName>
        <fullName evidence="3">Apea-like HEPN domain-containing protein</fullName>
    </recommendedName>
</protein>
<dbReference type="AlphaFoldDB" id="A0A543EHL2"/>
<evidence type="ECO:0000313" key="2">
    <source>
        <dbReference type="Proteomes" id="UP000316437"/>
    </source>
</evidence>
<sequence length="406" mass="46720">MNGREILKNLYKIIHSHYGLNIADFNPQVDNDLISNDQIIDTLKNDPLIIAVPRIYELLDSFKEAKIGSDYLDNQFISLTAIELINFAQPDFLKRNRAFSYADSEFGYLALKKLVEITPLSLIDNIPSAYRTLVDYLSTAINNTDTTKAIGLLILIENSDDLHGILVRKIAAPNSNLSIYGYLYYKELLQGGKIKLAPVLDYSLLHGANAALVHTTNYQQYFELFDIINELNHASDVITRFLKLYHIIEYLAYRRELVELEDKARNNRTFIREIHSLTGKGDSSNKELQLLKRNFEKIFSAEIASGNFNFAPLSATESTFIRKYWGMNGFNNNEPSHIATLIYRIRNSIVHNKESEFHITTSNPDEYSDVIHLIKRMIQILERQIFDKISVDAPEISYQSQYIELY</sequence>
<reference evidence="1 2" key="1">
    <citation type="submission" date="2019-06" db="EMBL/GenBank/DDBJ databases">
        <title>Sorghum-associated microbial communities from plants grown in Nebraska, USA.</title>
        <authorList>
            <person name="Schachtman D."/>
        </authorList>
    </citation>
    <scope>NUCLEOTIDE SEQUENCE [LARGE SCALE GENOMIC DNA]</scope>
    <source>
        <strain evidence="1 2">110</strain>
    </source>
</reference>
<name>A0A543EHL2_9FLAO</name>
<dbReference type="RefSeq" id="WP_142015113.1">
    <property type="nucleotide sequence ID" value="NZ_VFPD01000001.1"/>
</dbReference>
<proteinExistence type="predicted"/>
<dbReference type="Proteomes" id="UP000316437">
    <property type="component" value="Unassembled WGS sequence"/>
</dbReference>
<comment type="caution">
    <text evidence="1">The sequence shown here is derived from an EMBL/GenBank/DDBJ whole genome shotgun (WGS) entry which is preliminary data.</text>
</comment>
<accession>A0A543EHL2</accession>
<organism evidence="1 2">
    <name type="scientific">Chryseobacterium aquifrigidense</name>
    <dbReference type="NCBI Taxonomy" id="558021"/>
    <lineage>
        <taxon>Bacteria</taxon>
        <taxon>Pseudomonadati</taxon>
        <taxon>Bacteroidota</taxon>
        <taxon>Flavobacteriia</taxon>
        <taxon>Flavobacteriales</taxon>
        <taxon>Weeksellaceae</taxon>
        <taxon>Chryseobacterium group</taxon>
        <taxon>Chryseobacterium</taxon>
    </lineage>
</organism>
<evidence type="ECO:0000313" key="1">
    <source>
        <dbReference type="EMBL" id="TQM21051.1"/>
    </source>
</evidence>
<dbReference type="EMBL" id="VFPD01000001">
    <property type="protein sequence ID" value="TQM21051.1"/>
    <property type="molecule type" value="Genomic_DNA"/>
</dbReference>